<feature type="region of interest" description="Disordered" evidence="1">
    <location>
        <begin position="154"/>
        <end position="186"/>
    </location>
</feature>
<gene>
    <name evidence="3" type="ORF">DdX_09311</name>
</gene>
<feature type="compositionally biased region" description="Acidic residues" evidence="1">
    <location>
        <begin position="478"/>
        <end position="490"/>
    </location>
</feature>
<proteinExistence type="predicted"/>
<dbReference type="Proteomes" id="UP001201812">
    <property type="component" value="Unassembled WGS sequence"/>
</dbReference>
<feature type="region of interest" description="Disordered" evidence="1">
    <location>
        <begin position="285"/>
        <end position="512"/>
    </location>
</feature>
<comment type="caution">
    <text evidence="3">The sequence shown here is derived from an EMBL/GenBank/DDBJ whole genome shotgun (WGS) entry which is preliminary data.</text>
</comment>
<dbReference type="AlphaFoldDB" id="A0AAD4N3B7"/>
<evidence type="ECO:0000259" key="2">
    <source>
        <dbReference type="Pfam" id="PF24359"/>
    </source>
</evidence>
<sequence length="599" mass="69769">MQQGSKKKEITPKEKVKLVLQSRVEGYENIGHLLNDLQTDFGVNGNTLANSFNFYGPRAFDLFLRSEEMRDICEVEDRADEQTIYRAAYDRRVQHIWMEMIVSKREGEKRSQIEEDRRARRMAYSLAEPCGSYRSTRQNQRAVDRNFQNNFQSTETIYKRDARKLNTPSDTIDGNDRPNSSSVSNNHFAPIQVSKESQPNPPLQIFNDGRLQKVAPNEMADNRYHRNIQMQNGSASVSNNHFAPIQLSKESQPNPPLRSFNNGRLQKVAPNEMAENRYHRNIQIQNGSSSETNNHFTPIHVSNESRSNQPFRRFNDDRSQRVAQDDLEENGYRRNTQMQNGSNNHFAPSQVPKESRPDPSLRNIQLQNGSRRPPTPRHNKDVEESDEEEINDWDYEAPKRTKKPTPKSNHVRANDQYHFAPIHVSNDSRSNQPFRRFNDDRLQRVAQDDREENRYRRNIQLQNGSRRPPTPRHNKDVEESDEEEINDWDYEAPKRTKKPTPKSNHVRANDQYHFAPIRFNDGRSQRVARDDLEENGYRRNIQGQGNVFAVRNSNRHAIPIPSRVPARTEPPISFFARFGTALLPKTDDGVKSRQSYRGL</sequence>
<keyword evidence="4" id="KW-1185">Reference proteome</keyword>
<name>A0AAD4N3B7_9BILA</name>
<feature type="compositionally biased region" description="Polar residues" evidence="1">
    <location>
        <begin position="285"/>
        <end position="310"/>
    </location>
</feature>
<evidence type="ECO:0000256" key="1">
    <source>
        <dbReference type="SAM" id="MobiDB-lite"/>
    </source>
</evidence>
<evidence type="ECO:0000313" key="3">
    <source>
        <dbReference type="EMBL" id="KAI1713236.1"/>
    </source>
</evidence>
<organism evidence="3 4">
    <name type="scientific">Ditylenchus destructor</name>
    <dbReference type="NCBI Taxonomy" id="166010"/>
    <lineage>
        <taxon>Eukaryota</taxon>
        <taxon>Metazoa</taxon>
        <taxon>Ecdysozoa</taxon>
        <taxon>Nematoda</taxon>
        <taxon>Chromadorea</taxon>
        <taxon>Rhabditida</taxon>
        <taxon>Tylenchina</taxon>
        <taxon>Tylenchomorpha</taxon>
        <taxon>Sphaerularioidea</taxon>
        <taxon>Anguinidae</taxon>
        <taxon>Anguininae</taxon>
        <taxon>Ditylenchus</taxon>
    </lineage>
</organism>
<feature type="compositionally biased region" description="Polar residues" evidence="1">
    <location>
        <begin position="333"/>
        <end position="347"/>
    </location>
</feature>
<feature type="compositionally biased region" description="Basic and acidic residues" evidence="1">
    <location>
        <begin position="436"/>
        <end position="455"/>
    </location>
</feature>
<evidence type="ECO:0000313" key="4">
    <source>
        <dbReference type="Proteomes" id="UP001201812"/>
    </source>
</evidence>
<feature type="compositionally biased region" description="Basic and acidic residues" evidence="1">
    <location>
        <begin position="313"/>
        <end position="324"/>
    </location>
</feature>
<dbReference type="Pfam" id="PF24359">
    <property type="entry name" value="DUF7515"/>
    <property type="match status" value="1"/>
</dbReference>
<protein>
    <recommendedName>
        <fullName evidence="2">DUF7515 domain-containing protein</fullName>
    </recommendedName>
</protein>
<accession>A0AAD4N3B7</accession>
<feature type="compositionally biased region" description="Acidic residues" evidence="1">
    <location>
        <begin position="383"/>
        <end position="395"/>
    </location>
</feature>
<dbReference type="InterPro" id="IPR055937">
    <property type="entry name" value="DUF7515"/>
</dbReference>
<dbReference type="EMBL" id="JAKKPZ010000016">
    <property type="protein sequence ID" value="KAI1713236.1"/>
    <property type="molecule type" value="Genomic_DNA"/>
</dbReference>
<feature type="domain" description="DUF7515" evidence="2">
    <location>
        <begin position="14"/>
        <end position="93"/>
    </location>
</feature>
<feature type="compositionally biased region" description="Polar residues" evidence="1">
    <location>
        <begin position="166"/>
        <end position="186"/>
    </location>
</feature>
<reference evidence="3" key="1">
    <citation type="submission" date="2022-01" db="EMBL/GenBank/DDBJ databases">
        <title>Genome Sequence Resource for Two Populations of Ditylenchus destructor, the Migratory Endoparasitic Phytonematode.</title>
        <authorList>
            <person name="Zhang H."/>
            <person name="Lin R."/>
            <person name="Xie B."/>
        </authorList>
    </citation>
    <scope>NUCLEOTIDE SEQUENCE</scope>
    <source>
        <strain evidence="3">BazhouSP</strain>
    </source>
</reference>